<dbReference type="GO" id="GO:0016491">
    <property type="term" value="F:oxidoreductase activity"/>
    <property type="evidence" value="ECO:0007669"/>
    <property type="project" value="UniProtKB-KW"/>
</dbReference>
<dbReference type="Proteomes" id="UP000462055">
    <property type="component" value="Unassembled WGS sequence"/>
</dbReference>
<keyword evidence="4" id="KW-1185">Reference proteome</keyword>
<dbReference type="FunFam" id="3.20.20.100:FF:000004">
    <property type="entry name" value="Oxidoreductase, aldo/keto reductase"/>
    <property type="match status" value="1"/>
</dbReference>
<dbReference type="EMBL" id="WBMS02000031">
    <property type="protein sequence ID" value="MWA04826.1"/>
    <property type="molecule type" value="Genomic_DNA"/>
</dbReference>
<reference evidence="3" key="1">
    <citation type="submission" date="2019-12" db="EMBL/GenBank/DDBJ databases">
        <title>Actinomadura physcomitrii sp. nov., a novel actinomycete isolated from moss [Physcomitrium sphaericum (Ludw) Fuernr].</title>
        <authorList>
            <person name="Zhuang X."/>
        </authorList>
    </citation>
    <scope>NUCLEOTIDE SEQUENCE [LARGE SCALE GENOMIC DNA]</scope>
    <source>
        <strain evidence="3">LD22</strain>
    </source>
</reference>
<organism evidence="3 4">
    <name type="scientific">Actinomadura physcomitrii</name>
    <dbReference type="NCBI Taxonomy" id="2650748"/>
    <lineage>
        <taxon>Bacteria</taxon>
        <taxon>Bacillati</taxon>
        <taxon>Actinomycetota</taxon>
        <taxon>Actinomycetes</taxon>
        <taxon>Streptosporangiales</taxon>
        <taxon>Thermomonosporaceae</taxon>
        <taxon>Actinomadura</taxon>
    </lineage>
</organism>
<dbReference type="PANTHER" id="PTHR43364:SF4">
    <property type="entry name" value="NAD(P)-LINKED OXIDOREDUCTASE SUPERFAMILY PROTEIN"/>
    <property type="match status" value="1"/>
</dbReference>
<dbReference type="RefSeq" id="WP_151597331.1">
    <property type="nucleotide sequence ID" value="NZ_WBMS02000031.1"/>
</dbReference>
<comment type="caution">
    <text evidence="3">The sequence shown here is derived from an EMBL/GenBank/DDBJ whole genome shotgun (WGS) entry which is preliminary data.</text>
</comment>
<evidence type="ECO:0000313" key="4">
    <source>
        <dbReference type="Proteomes" id="UP000462055"/>
    </source>
</evidence>
<dbReference type="Gene3D" id="3.20.20.100">
    <property type="entry name" value="NADP-dependent oxidoreductase domain"/>
    <property type="match status" value="1"/>
</dbReference>
<dbReference type="GO" id="GO:0005829">
    <property type="term" value="C:cytosol"/>
    <property type="evidence" value="ECO:0007669"/>
    <property type="project" value="UniProtKB-ARBA"/>
</dbReference>
<dbReference type="PANTHER" id="PTHR43364">
    <property type="entry name" value="NADH-SPECIFIC METHYLGLYOXAL REDUCTASE-RELATED"/>
    <property type="match status" value="1"/>
</dbReference>
<gene>
    <name evidence="3" type="ORF">F8568_031545</name>
</gene>
<evidence type="ECO:0000313" key="3">
    <source>
        <dbReference type="EMBL" id="MWA04826.1"/>
    </source>
</evidence>
<dbReference type="Pfam" id="PF00248">
    <property type="entry name" value="Aldo_ket_red"/>
    <property type="match status" value="1"/>
</dbReference>
<dbReference type="AlphaFoldDB" id="A0A6I4MRB3"/>
<evidence type="ECO:0000256" key="1">
    <source>
        <dbReference type="ARBA" id="ARBA00023002"/>
    </source>
</evidence>
<feature type="domain" description="NADP-dependent oxidoreductase" evidence="2">
    <location>
        <begin position="15"/>
        <end position="320"/>
    </location>
</feature>
<accession>A0A6I4MRB3</accession>
<protein>
    <submittedName>
        <fullName evidence="3">Aldo/keto reductase</fullName>
    </submittedName>
</protein>
<evidence type="ECO:0000259" key="2">
    <source>
        <dbReference type="Pfam" id="PF00248"/>
    </source>
</evidence>
<proteinExistence type="predicted"/>
<keyword evidence="1" id="KW-0560">Oxidoreductase</keyword>
<name>A0A6I4MRB3_9ACTN</name>
<dbReference type="InterPro" id="IPR050523">
    <property type="entry name" value="AKR_Detox_Biosynth"/>
</dbReference>
<dbReference type="SUPFAM" id="SSF51430">
    <property type="entry name" value="NAD(P)-linked oxidoreductase"/>
    <property type="match status" value="1"/>
</dbReference>
<dbReference type="InterPro" id="IPR036812">
    <property type="entry name" value="NAD(P)_OxRdtase_dom_sf"/>
</dbReference>
<sequence>MESRQLGRTGLRVSRLCLGTSTFGAQCDRAASERILDHALDRGISFIDTADIYPLTDDMVASTGKTEEIIGGWLGKHRGDVILATKCHGRTGPNEWDAGLSRKHVLDAVEGSLRRLRTDYVDLLQIHGWDDRTPLDETLVTLDGLVKSGKVRYIGCSTSLAYRLARAVGRSAALGVEAFSSVQARYSLLARYAEAELFPCAAEDGVAVLPFNVLAGGLLTGKHKRDAPAEGTRFTLGQFGPDIYRKRYWHEAELDAIDELRGLVDEVGRSMTELATGWALAQPAVVSAVVGASRPEQLDAPVAAAEKGLDDDVLARLDQLTSRFVSVGGKPRAGSDES</sequence>
<dbReference type="InterPro" id="IPR023210">
    <property type="entry name" value="NADP_OxRdtase_dom"/>
</dbReference>